<dbReference type="InterPro" id="IPR001567">
    <property type="entry name" value="Pept_M3A_M3B_dom"/>
</dbReference>
<comment type="cofactor">
    <cofactor evidence="9">
        <name>Zn(2+)</name>
        <dbReference type="ChEBI" id="CHEBI:29105"/>
    </cofactor>
    <text evidence="9">Binds 1 zinc ion.</text>
</comment>
<dbReference type="PANTHER" id="PTHR11804">
    <property type="entry name" value="PROTEASE M3 THIMET OLIGOPEPTIDASE-RELATED"/>
    <property type="match status" value="1"/>
</dbReference>
<proteinExistence type="inferred from homology"/>
<name>A0ABV7VPS9_9GAMM</name>
<dbReference type="InterPro" id="IPR024079">
    <property type="entry name" value="MetalloPept_cat_dom_sf"/>
</dbReference>
<dbReference type="InterPro" id="IPR034005">
    <property type="entry name" value="M3A_DCP"/>
</dbReference>
<keyword evidence="5 9" id="KW-0862">Zinc</keyword>
<feature type="domain" description="Oligopeptidase A N-terminal" evidence="11">
    <location>
        <begin position="31"/>
        <end position="151"/>
    </location>
</feature>
<keyword evidence="3 9" id="KW-0479">Metal-binding</keyword>
<dbReference type="Gene3D" id="3.40.390.10">
    <property type="entry name" value="Collagenase (Catalytic Domain)"/>
    <property type="match status" value="1"/>
</dbReference>
<keyword evidence="13" id="KW-1185">Reference proteome</keyword>
<keyword evidence="6 9" id="KW-0482">Metalloprotease</keyword>
<dbReference type="InterPro" id="IPR024080">
    <property type="entry name" value="Neurolysin/TOP_N"/>
</dbReference>
<evidence type="ECO:0000256" key="2">
    <source>
        <dbReference type="ARBA" id="ARBA00022670"/>
    </source>
</evidence>
<sequence length="689" mass="77678">MTNPLLQEHLLPPFSAIKPEQVLPAIEQRLNTNRERIAQLLADLQGTTPSWETLVAPLEQWDDELAKAWSPVGHLNGVLNSDELRDAYNACLPLLSQYSTEMGQNRELFEAYQALRNSDEFDTLSTAQQTAIEHALRDFRLSGVDLEGDSKVRYGEIKQRLSELTSKFGENVLDATQAWSKIIDDEAELAGLPDSAKGLLAQLAGEAGQFKVTLDFPSYMPIMSYADNRELRQEVYSAFVTRASDQGPTAGEFDNSEIMQEILALRYELAQLLGFENYAEYSLATKMAGSAQEVVDFLNDLALKAKPQAEREFAELSAFAKNEYGVEHLQPWDVTYYAEKLRQSRYAISQEDIRPYLPIDTVVNGMFETVSRLYGIEFEEQTGFDSYHPDVRFFHVLKDGQQIAAFYLDLYAREKKRGGAWMDDCRIRRQTEQGLQLPVAYLVCNFSPAVGDTPALLTHDELTTLFHEFGHGLHHMLTQIDVAAVSGINGVAWDAVELPSQFLENWCYEPEALAFISGRFEDGDDGHQQGEPLPQPLLDKLLAAKNFQSAMMMMRQLEFALFDLRLHREYSDSNPVTAEQILAQVRNQVAVVPVVPFNRFQHSFSHIFAGGYAAGYYSYKWAEVLSADAFSQFEEDGIFNRDTGGRFLREILSQGGSREAAQLFENFRGRAPSVEPLLRHSGINSEKVA</sequence>
<evidence type="ECO:0000313" key="12">
    <source>
        <dbReference type="EMBL" id="MFC3679285.1"/>
    </source>
</evidence>
<evidence type="ECO:0000256" key="4">
    <source>
        <dbReference type="ARBA" id="ARBA00022801"/>
    </source>
</evidence>
<keyword evidence="2 9" id="KW-0645">Protease</keyword>
<dbReference type="RefSeq" id="WP_376864941.1">
    <property type="nucleotide sequence ID" value="NZ_JBHRYB010000003.1"/>
</dbReference>
<dbReference type="InterPro" id="IPR045090">
    <property type="entry name" value="Pept_M3A_M3B"/>
</dbReference>
<dbReference type="Gene3D" id="1.20.1050.40">
    <property type="entry name" value="Endopeptidase. Chain P, domain 1"/>
    <property type="match status" value="1"/>
</dbReference>
<comment type="caution">
    <text evidence="12">The sequence shown here is derived from an EMBL/GenBank/DDBJ whole genome shotgun (WGS) entry which is preliminary data.</text>
</comment>
<evidence type="ECO:0000259" key="11">
    <source>
        <dbReference type="Pfam" id="PF19310"/>
    </source>
</evidence>
<dbReference type="Pfam" id="PF19310">
    <property type="entry name" value="TOP_N"/>
    <property type="match status" value="1"/>
</dbReference>
<evidence type="ECO:0000256" key="8">
    <source>
        <dbReference type="ARBA" id="ARBA00026100"/>
    </source>
</evidence>
<keyword evidence="4 9" id="KW-0378">Hydrolase</keyword>
<feature type="domain" description="Peptidase M3A/M3B catalytic" evidence="10">
    <location>
        <begin position="223"/>
        <end position="682"/>
    </location>
</feature>
<comment type="similarity">
    <text evidence="1 9">Belongs to the peptidase M3 family.</text>
</comment>
<dbReference type="EC" id="3.4.24.70" evidence="8"/>
<accession>A0ABV7VPS9</accession>
<evidence type="ECO:0000256" key="3">
    <source>
        <dbReference type="ARBA" id="ARBA00022723"/>
    </source>
</evidence>
<dbReference type="EMBL" id="JBHRYB010000003">
    <property type="protein sequence ID" value="MFC3679285.1"/>
    <property type="molecule type" value="Genomic_DNA"/>
</dbReference>
<dbReference type="InterPro" id="IPR024077">
    <property type="entry name" value="Neurolysin/TOP_dom2"/>
</dbReference>
<evidence type="ECO:0000256" key="5">
    <source>
        <dbReference type="ARBA" id="ARBA00022833"/>
    </source>
</evidence>
<dbReference type="PANTHER" id="PTHR11804:SF84">
    <property type="entry name" value="SACCHAROLYSIN"/>
    <property type="match status" value="1"/>
</dbReference>
<dbReference type="Proteomes" id="UP001595722">
    <property type="component" value="Unassembled WGS sequence"/>
</dbReference>
<gene>
    <name evidence="12" type="primary">prlC</name>
    <name evidence="12" type="ORF">ACFOMG_04060</name>
</gene>
<dbReference type="NCBIfam" id="NF008159">
    <property type="entry name" value="PRK10911.1"/>
    <property type="match status" value="1"/>
</dbReference>
<dbReference type="Pfam" id="PF01432">
    <property type="entry name" value="Peptidase_M3"/>
    <property type="match status" value="1"/>
</dbReference>
<evidence type="ECO:0000259" key="10">
    <source>
        <dbReference type="Pfam" id="PF01432"/>
    </source>
</evidence>
<evidence type="ECO:0000256" key="1">
    <source>
        <dbReference type="ARBA" id="ARBA00006040"/>
    </source>
</evidence>
<organism evidence="12 13">
    <name type="scientific">Bacterioplanoides pacificum</name>
    <dbReference type="NCBI Taxonomy" id="1171596"/>
    <lineage>
        <taxon>Bacteria</taxon>
        <taxon>Pseudomonadati</taxon>
        <taxon>Pseudomonadota</taxon>
        <taxon>Gammaproteobacteria</taxon>
        <taxon>Oceanospirillales</taxon>
        <taxon>Oceanospirillaceae</taxon>
        <taxon>Bacterioplanoides</taxon>
    </lineage>
</organism>
<evidence type="ECO:0000256" key="9">
    <source>
        <dbReference type="RuleBase" id="RU003435"/>
    </source>
</evidence>
<evidence type="ECO:0000313" key="13">
    <source>
        <dbReference type="Proteomes" id="UP001595722"/>
    </source>
</evidence>
<dbReference type="CDD" id="cd06456">
    <property type="entry name" value="M3A_DCP"/>
    <property type="match status" value="1"/>
</dbReference>
<dbReference type="SUPFAM" id="SSF55486">
    <property type="entry name" value="Metalloproteases ('zincins'), catalytic domain"/>
    <property type="match status" value="1"/>
</dbReference>
<evidence type="ECO:0000256" key="6">
    <source>
        <dbReference type="ARBA" id="ARBA00023049"/>
    </source>
</evidence>
<dbReference type="GO" id="GO:0004222">
    <property type="term" value="F:metalloendopeptidase activity"/>
    <property type="evidence" value="ECO:0007669"/>
    <property type="project" value="UniProtKB-EC"/>
</dbReference>
<protein>
    <recommendedName>
        <fullName evidence="8">oligopeptidase A</fullName>
        <ecNumber evidence="8">3.4.24.70</ecNumber>
    </recommendedName>
</protein>
<dbReference type="InterPro" id="IPR045666">
    <property type="entry name" value="OpdA_N"/>
</dbReference>
<evidence type="ECO:0000256" key="7">
    <source>
        <dbReference type="ARBA" id="ARBA00024603"/>
    </source>
</evidence>
<reference evidence="13" key="1">
    <citation type="journal article" date="2019" name="Int. J. Syst. Evol. Microbiol.">
        <title>The Global Catalogue of Microorganisms (GCM) 10K type strain sequencing project: providing services to taxonomists for standard genome sequencing and annotation.</title>
        <authorList>
            <consortium name="The Broad Institute Genomics Platform"/>
            <consortium name="The Broad Institute Genome Sequencing Center for Infectious Disease"/>
            <person name="Wu L."/>
            <person name="Ma J."/>
        </authorList>
    </citation>
    <scope>NUCLEOTIDE SEQUENCE [LARGE SCALE GENOMIC DNA]</scope>
    <source>
        <strain evidence="13">KCTC 42424</strain>
    </source>
</reference>
<comment type="catalytic activity">
    <reaction evidence="7">
        <text>Hydrolysis of oligopeptides, with broad specificity. Gly or Ala commonly occur as P1 or P1' residues, but more distant residues are also important, as is shown by the fact that Z-Gly-Pro-Gly-|-Gly-Pro-Ala is cleaved, but not Z-(Gly)(5).</text>
        <dbReference type="EC" id="3.4.24.70"/>
    </reaction>
</comment>
<dbReference type="Gene3D" id="1.10.1370.10">
    <property type="entry name" value="Neurolysin, domain 3"/>
    <property type="match status" value="1"/>
</dbReference>